<protein>
    <submittedName>
        <fullName evidence="1">Uncharacterized protein</fullName>
    </submittedName>
</protein>
<reference evidence="1 2" key="1">
    <citation type="journal article" date="2019" name="Sci. Rep.">
        <title>Orb-weaving spider Araneus ventricosus genome elucidates the spidroin gene catalogue.</title>
        <authorList>
            <person name="Kono N."/>
            <person name="Nakamura H."/>
            <person name="Ohtoshi R."/>
            <person name="Moran D.A.P."/>
            <person name="Shinohara A."/>
            <person name="Yoshida Y."/>
            <person name="Fujiwara M."/>
            <person name="Mori M."/>
            <person name="Tomita M."/>
            <person name="Arakawa K."/>
        </authorList>
    </citation>
    <scope>NUCLEOTIDE SEQUENCE [LARGE SCALE GENOMIC DNA]</scope>
</reference>
<dbReference type="Proteomes" id="UP000499080">
    <property type="component" value="Unassembled WGS sequence"/>
</dbReference>
<dbReference type="EMBL" id="BGPR01001400">
    <property type="protein sequence ID" value="GBM52925.1"/>
    <property type="molecule type" value="Genomic_DNA"/>
</dbReference>
<accession>A0A4Y2GJM2</accession>
<organism evidence="1 2">
    <name type="scientific">Araneus ventricosus</name>
    <name type="common">Orbweaver spider</name>
    <name type="synonym">Epeira ventricosa</name>
    <dbReference type="NCBI Taxonomy" id="182803"/>
    <lineage>
        <taxon>Eukaryota</taxon>
        <taxon>Metazoa</taxon>
        <taxon>Ecdysozoa</taxon>
        <taxon>Arthropoda</taxon>
        <taxon>Chelicerata</taxon>
        <taxon>Arachnida</taxon>
        <taxon>Araneae</taxon>
        <taxon>Araneomorphae</taxon>
        <taxon>Entelegynae</taxon>
        <taxon>Araneoidea</taxon>
        <taxon>Araneidae</taxon>
        <taxon>Araneus</taxon>
    </lineage>
</organism>
<evidence type="ECO:0000313" key="1">
    <source>
        <dbReference type="EMBL" id="GBM52925.1"/>
    </source>
</evidence>
<keyword evidence="2" id="KW-1185">Reference proteome</keyword>
<gene>
    <name evidence="1" type="ORF">AVEN_60122_1</name>
</gene>
<comment type="caution">
    <text evidence="1">The sequence shown here is derived from an EMBL/GenBank/DDBJ whole genome shotgun (WGS) entry which is preliminary data.</text>
</comment>
<proteinExistence type="predicted"/>
<sequence length="181" mass="20466">MNTSKRLISLESPLNTGTFWEEATWIGLSQPGWSFTVPSSITFPEGAGKWTVVGKNNCIPYHACLLNDLRNSPSIKRRQTASDRPSSLLRGNFRTSRSVWVNITTYRKMQILEQNVAAYEEHEISNTTLPVYLHTLFIHAQLKSTEYGCLVLRLHIHYNLIRGLLGDLDHTEDGHCLPATA</sequence>
<name>A0A4Y2GJM2_ARAVE</name>
<evidence type="ECO:0000313" key="2">
    <source>
        <dbReference type="Proteomes" id="UP000499080"/>
    </source>
</evidence>
<dbReference type="AlphaFoldDB" id="A0A4Y2GJM2"/>